<dbReference type="Gramene" id="RZC65389">
    <property type="protein sequence ID" value="RZC65389"/>
    <property type="gene ID" value="C5167_009077"/>
</dbReference>
<dbReference type="Pfam" id="PF01344">
    <property type="entry name" value="Kelch_1"/>
    <property type="match status" value="1"/>
</dbReference>
<accession>A0A4Y7K0C5</accession>
<dbReference type="PANTHER" id="PTHR47365:SF1">
    <property type="entry name" value="F-BOX_KELCH-REPEAT PROTEIN"/>
    <property type="match status" value="1"/>
</dbReference>
<keyword evidence="2" id="KW-1185">Reference proteome</keyword>
<organism evidence="1 2">
    <name type="scientific">Papaver somniferum</name>
    <name type="common">Opium poppy</name>
    <dbReference type="NCBI Taxonomy" id="3469"/>
    <lineage>
        <taxon>Eukaryota</taxon>
        <taxon>Viridiplantae</taxon>
        <taxon>Streptophyta</taxon>
        <taxon>Embryophyta</taxon>
        <taxon>Tracheophyta</taxon>
        <taxon>Spermatophyta</taxon>
        <taxon>Magnoliopsida</taxon>
        <taxon>Ranunculales</taxon>
        <taxon>Papaveraceae</taxon>
        <taxon>Papaveroideae</taxon>
        <taxon>Papaver</taxon>
    </lineage>
</organism>
<dbReference type="InterPro" id="IPR006652">
    <property type="entry name" value="Kelch_1"/>
</dbReference>
<proteinExistence type="predicted"/>
<name>A0A4Y7K0C5_PAPSO</name>
<dbReference type="SMART" id="SM00612">
    <property type="entry name" value="Kelch"/>
    <property type="match status" value="2"/>
</dbReference>
<protein>
    <submittedName>
        <fullName evidence="1">Uncharacterized protein</fullName>
    </submittedName>
</protein>
<dbReference type="OMA" id="LVMGMWQ"/>
<reference evidence="1 2" key="1">
    <citation type="journal article" date="2018" name="Science">
        <title>The opium poppy genome and morphinan production.</title>
        <authorList>
            <person name="Guo L."/>
            <person name="Winzer T."/>
            <person name="Yang X."/>
            <person name="Li Y."/>
            <person name="Ning Z."/>
            <person name="He Z."/>
            <person name="Teodor R."/>
            <person name="Lu Y."/>
            <person name="Bowser T.A."/>
            <person name="Graham I.A."/>
            <person name="Ye K."/>
        </authorList>
    </citation>
    <scope>NUCLEOTIDE SEQUENCE [LARGE SCALE GENOMIC DNA]</scope>
    <source>
        <strain evidence="2">cv. HN1</strain>
        <tissue evidence="1">Leaves</tissue>
    </source>
</reference>
<dbReference type="AlphaFoldDB" id="A0A4Y7K0C5"/>
<dbReference type="PANTHER" id="PTHR47365">
    <property type="entry name" value="PLANT PROTEIN, PUTATIVE-RELATED"/>
    <property type="match status" value="1"/>
</dbReference>
<sequence length="367" mass="40928">MGSLPSPPSPRAPASENSGNNYKLWGSFYSPNTSMPNWIAYYEPSTNTWSQVRLIPGLEENQVLKGFAMVSIGYYIFIIGGRLCKYGALHDSEDVEEINIKVLSTIHRYDTLNHIWSTCAPLGTPRFDFACTVCDNKIYVAGGQSTSGCARGIPSAEMYDPDVDLWTLLPKMSTLRYKSAGVTWQRKIHVVGGFAEKEDCCQPVLYTMLRSSAEVFDPCRGEWDLAEGMWKLDIPPNQIVAVDGKLFSSGDCLNTWKGHIEIYDGDLKIWNIMNGSKVQNLSSLISTWVENKYPIELRYLRMATVGTHLYFVAGYCNTGEVCGLFSVVHSFDTSLGADPSWNSSEPIKEEAENLMCCHTCVVQVPKI</sequence>
<evidence type="ECO:0000313" key="2">
    <source>
        <dbReference type="Proteomes" id="UP000316621"/>
    </source>
</evidence>
<dbReference type="SUPFAM" id="SSF117281">
    <property type="entry name" value="Kelch motif"/>
    <property type="match status" value="1"/>
</dbReference>
<gene>
    <name evidence="1" type="ORF">C5167_009077</name>
</gene>
<dbReference type="OrthoDB" id="45365at2759"/>
<dbReference type="Gene3D" id="2.120.10.80">
    <property type="entry name" value="Kelch-type beta propeller"/>
    <property type="match status" value="1"/>
</dbReference>
<evidence type="ECO:0000313" key="1">
    <source>
        <dbReference type="EMBL" id="RZC65389.1"/>
    </source>
</evidence>
<dbReference type="EMBL" id="CM010720">
    <property type="protein sequence ID" value="RZC65389.1"/>
    <property type="molecule type" value="Genomic_DNA"/>
</dbReference>
<dbReference type="InterPro" id="IPR015915">
    <property type="entry name" value="Kelch-typ_b-propeller"/>
</dbReference>
<dbReference type="Proteomes" id="UP000316621">
    <property type="component" value="Chromosome 6"/>
</dbReference>